<evidence type="ECO:0000313" key="1">
    <source>
        <dbReference type="EMBL" id="TSE09889.1"/>
    </source>
</evidence>
<protein>
    <submittedName>
        <fullName evidence="1">Uncharacterized protein</fullName>
    </submittedName>
</protein>
<comment type="caution">
    <text evidence="1">The sequence shown here is derived from an EMBL/GenBank/DDBJ whole genome shotgun (WGS) entry which is preliminary data.</text>
</comment>
<accession>A0A554VNF2</accession>
<dbReference type="OrthoDB" id="6400902at2"/>
<name>A0A554VNF2_9FLAO</name>
<dbReference type="RefSeq" id="WP_143916058.1">
    <property type="nucleotide sequence ID" value="NZ_CANMIK010000028.1"/>
</dbReference>
<evidence type="ECO:0000313" key="2">
    <source>
        <dbReference type="Proteomes" id="UP000318833"/>
    </source>
</evidence>
<keyword evidence="2" id="KW-1185">Reference proteome</keyword>
<proteinExistence type="predicted"/>
<organism evidence="1 2">
    <name type="scientific">Aquimarina algiphila</name>
    <dbReference type="NCBI Taxonomy" id="2047982"/>
    <lineage>
        <taxon>Bacteria</taxon>
        <taxon>Pseudomonadati</taxon>
        <taxon>Bacteroidota</taxon>
        <taxon>Flavobacteriia</taxon>
        <taxon>Flavobacteriales</taxon>
        <taxon>Flavobacteriaceae</taxon>
        <taxon>Aquimarina</taxon>
    </lineage>
</organism>
<dbReference type="Proteomes" id="UP000318833">
    <property type="component" value="Unassembled WGS sequence"/>
</dbReference>
<dbReference type="AlphaFoldDB" id="A0A554VNF2"/>
<reference evidence="1 2" key="1">
    <citation type="submission" date="2019-07" db="EMBL/GenBank/DDBJ databases">
        <title>The draft genome sequence of Aquimarina algiphila M91.</title>
        <authorList>
            <person name="Meng X."/>
        </authorList>
    </citation>
    <scope>NUCLEOTIDE SEQUENCE [LARGE SCALE GENOMIC DNA]</scope>
    <source>
        <strain evidence="1 2">M91</strain>
    </source>
</reference>
<sequence>MLQLKIFKMITFFNILVVINLCFNLSASSTNEIKHQIKVIHKGISLTEHTECILVELQDEEGKPQEFYMDVESVVCGDKQCRVDLVRIYWDKFGRYDRLELPEGIELEKAGGEFFSAIDYDKLNTILKDKNSPLQDVYKSEIVGTIASEGIDAMTGATILVERSAYVQGAVWTCYSLWHWAHSEAKKIIRNITGDAYSISELQYLLQQNNHQHFAIEQLTRRKDFSKRTNELMLRAIEVNTELLKPSLPYWENAPKLIYLNAMQQLIPHANKTNRLLCFNAILQTSQNPSPDFFNELNLPVHKLTYQEIDLFLRILIEKNGITQEGISQLFALLYSNDFLIARRVFWFLKEQKLSKLQEHQINKFHQKWKDKL</sequence>
<dbReference type="EMBL" id="VLNR01000011">
    <property type="protein sequence ID" value="TSE09889.1"/>
    <property type="molecule type" value="Genomic_DNA"/>
</dbReference>
<gene>
    <name evidence="1" type="ORF">FOF46_07690</name>
</gene>